<feature type="domain" description="HTH tetR-type" evidence="3">
    <location>
        <begin position="7"/>
        <end position="67"/>
    </location>
</feature>
<dbReference type="PROSITE" id="PS01081">
    <property type="entry name" value="HTH_TETR_1"/>
    <property type="match status" value="1"/>
</dbReference>
<reference evidence="5" key="1">
    <citation type="journal article" date="2019" name="Int. J. Syst. Evol. Microbiol.">
        <title>The Global Catalogue of Microorganisms (GCM) 10K type strain sequencing project: providing services to taxonomists for standard genome sequencing and annotation.</title>
        <authorList>
            <consortium name="The Broad Institute Genomics Platform"/>
            <consortium name="The Broad Institute Genome Sequencing Center for Infectious Disease"/>
            <person name="Wu L."/>
            <person name="Ma J."/>
        </authorList>
    </citation>
    <scope>NUCLEOTIDE SEQUENCE [LARGE SCALE GENOMIC DNA]</scope>
    <source>
        <strain evidence="5">TBRC 1826</strain>
    </source>
</reference>
<dbReference type="InterPro" id="IPR009057">
    <property type="entry name" value="Homeodomain-like_sf"/>
</dbReference>
<protein>
    <submittedName>
        <fullName evidence="4">TetR/AcrR family transcriptional regulator</fullName>
    </submittedName>
</protein>
<dbReference type="Proteomes" id="UP001595847">
    <property type="component" value="Unassembled WGS sequence"/>
</dbReference>
<evidence type="ECO:0000259" key="3">
    <source>
        <dbReference type="PROSITE" id="PS50977"/>
    </source>
</evidence>
<feature type="DNA-binding region" description="H-T-H motif" evidence="2">
    <location>
        <begin position="30"/>
        <end position="49"/>
    </location>
</feature>
<evidence type="ECO:0000313" key="4">
    <source>
        <dbReference type="EMBL" id="MFC3995242.1"/>
    </source>
</evidence>
<comment type="caution">
    <text evidence="4">The sequence shown here is derived from an EMBL/GenBank/DDBJ whole genome shotgun (WGS) entry which is preliminary data.</text>
</comment>
<evidence type="ECO:0000256" key="1">
    <source>
        <dbReference type="ARBA" id="ARBA00023125"/>
    </source>
</evidence>
<dbReference type="SUPFAM" id="SSF46689">
    <property type="entry name" value="Homeodomain-like"/>
    <property type="match status" value="1"/>
</dbReference>
<gene>
    <name evidence="4" type="ORF">ACFOVU_04925</name>
</gene>
<keyword evidence="1 2" id="KW-0238">DNA-binding</keyword>
<name>A0ABV8FGM8_9ACTN</name>
<dbReference type="Gene3D" id="1.10.357.10">
    <property type="entry name" value="Tetracycline Repressor, domain 2"/>
    <property type="match status" value="1"/>
</dbReference>
<dbReference type="InterPro" id="IPR023772">
    <property type="entry name" value="DNA-bd_HTH_TetR-type_CS"/>
</dbReference>
<evidence type="ECO:0000313" key="5">
    <source>
        <dbReference type="Proteomes" id="UP001595847"/>
    </source>
</evidence>
<dbReference type="RefSeq" id="WP_378530190.1">
    <property type="nucleotide sequence ID" value="NZ_JBHSBH010000004.1"/>
</dbReference>
<dbReference type="EMBL" id="JBHSBH010000004">
    <property type="protein sequence ID" value="MFC3995242.1"/>
    <property type="molecule type" value="Genomic_DNA"/>
</dbReference>
<accession>A0ABV8FGM8</accession>
<proteinExistence type="predicted"/>
<dbReference type="PROSITE" id="PS50977">
    <property type="entry name" value="HTH_TETR_2"/>
    <property type="match status" value="1"/>
</dbReference>
<keyword evidence="5" id="KW-1185">Reference proteome</keyword>
<dbReference type="InterPro" id="IPR001647">
    <property type="entry name" value="HTH_TetR"/>
</dbReference>
<evidence type="ECO:0000256" key="2">
    <source>
        <dbReference type="PROSITE-ProRule" id="PRU00335"/>
    </source>
</evidence>
<sequence length="194" mass="21189">MPRTVDPRRRREVIDAVIEQLTRTGIADVSLRTLAQGLGQSTRVLTHHFADKRSLLTAVLERLDERQHEALRSTPGWDDPSIGVGSIVKGSWERNLGPEELAMTRLIREIEGLAAGGRLSLPVPGFVRGRAEFVASCLVRRGLGRADALAKATLLNGAFSSLEADYLTTGDRERTEAALDDLCAWIDSCVEAVC</sequence>
<organism evidence="4 5">
    <name type="scientific">Nocardiopsis sediminis</name>
    <dbReference type="NCBI Taxonomy" id="1778267"/>
    <lineage>
        <taxon>Bacteria</taxon>
        <taxon>Bacillati</taxon>
        <taxon>Actinomycetota</taxon>
        <taxon>Actinomycetes</taxon>
        <taxon>Streptosporangiales</taxon>
        <taxon>Nocardiopsidaceae</taxon>
        <taxon>Nocardiopsis</taxon>
    </lineage>
</organism>
<dbReference type="Pfam" id="PF00440">
    <property type="entry name" value="TetR_N"/>
    <property type="match status" value="1"/>
</dbReference>